<reference evidence="1 2" key="2">
    <citation type="journal article" date="2022" name="Mol. Ecol. Resour.">
        <title>The genomes of chicory, endive, great burdock and yacon provide insights into Asteraceae paleo-polyploidization history and plant inulin production.</title>
        <authorList>
            <person name="Fan W."/>
            <person name="Wang S."/>
            <person name="Wang H."/>
            <person name="Wang A."/>
            <person name="Jiang F."/>
            <person name="Liu H."/>
            <person name="Zhao H."/>
            <person name="Xu D."/>
            <person name="Zhang Y."/>
        </authorList>
    </citation>
    <scope>NUCLEOTIDE SEQUENCE [LARGE SCALE GENOMIC DNA]</scope>
    <source>
        <strain evidence="2">cv. Punajuju</strain>
        <tissue evidence="1">Leaves</tissue>
    </source>
</reference>
<proteinExistence type="predicted"/>
<gene>
    <name evidence="1" type="ORF">L2E82_05469</name>
</gene>
<dbReference type="EMBL" id="CM042009">
    <property type="protein sequence ID" value="KAI3791613.1"/>
    <property type="molecule type" value="Genomic_DNA"/>
</dbReference>
<dbReference type="Proteomes" id="UP001055811">
    <property type="component" value="Linkage Group LG01"/>
</dbReference>
<evidence type="ECO:0000313" key="2">
    <source>
        <dbReference type="Proteomes" id="UP001055811"/>
    </source>
</evidence>
<comment type="caution">
    <text evidence="1">The sequence shown here is derived from an EMBL/GenBank/DDBJ whole genome shotgun (WGS) entry which is preliminary data.</text>
</comment>
<protein>
    <submittedName>
        <fullName evidence="1">Uncharacterized protein</fullName>
    </submittedName>
</protein>
<accession>A0ACB9H8H1</accession>
<evidence type="ECO:0000313" key="1">
    <source>
        <dbReference type="EMBL" id="KAI3791613.1"/>
    </source>
</evidence>
<reference evidence="2" key="1">
    <citation type="journal article" date="2022" name="Mol. Ecol. Resour.">
        <title>The genomes of chicory, endive, great burdock and yacon provide insights into Asteraceae palaeo-polyploidization history and plant inulin production.</title>
        <authorList>
            <person name="Fan W."/>
            <person name="Wang S."/>
            <person name="Wang H."/>
            <person name="Wang A."/>
            <person name="Jiang F."/>
            <person name="Liu H."/>
            <person name="Zhao H."/>
            <person name="Xu D."/>
            <person name="Zhang Y."/>
        </authorList>
    </citation>
    <scope>NUCLEOTIDE SEQUENCE [LARGE SCALE GENOMIC DNA]</scope>
    <source>
        <strain evidence="2">cv. Punajuju</strain>
    </source>
</reference>
<sequence length="522" mass="59537">MEGKENISQYRDRLDKTLMSNDLLNVEFIKNLVENQISKSSQQEDQEYSDNLVQKRTKEVAHFLGMLRSTSGSVDEISQNGWKIKHDNQDCRVMYREGPPETPFHTLLAEGYVEGPLDVCLCITCETGLYPKWWPQFNIPTFKVTYSETVKKIRMGEQISLVRMKLSWPLSTREALVHYVTIDYFQDGLIIVLLNSISETESIDKDTHGFTKDGIPDVENVTRIDVVGGVAIQKVNANRSYFRTIANMDVKLDFVPPAVINFVSRQLIGSGFKLYKKEVASVYKGDQDFSEALKEPCYNRIREALYSENKEPNLVSKQEDIKIVHDILEQKDIKNVQLQEIEVKQVKDQKPVCEIEEIEESEKSHEDSNNNGNKKIIVGKKQVIISPEVNQALGTLEKVISIFREIGFNPRSMSLSRFANNVFADLEDKKSNDSKRFVAQVNESTVKTSQESRNGGHIETQDHENQRSSFSFVINEAITSTLDEKNVVNGVVKNTDESGFSEKKMKKQRFCCINFTSGRLIG</sequence>
<organism evidence="1 2">
    <name type="scientific">Cichorium intybus</name>
    <name type="common">Chicory</name>
    <dbReference type="NCBI Taxonomy" id="13427"/>
    <lineage>
        <taxon>Eukaryota</taxon>
        <taxon>Viridiplantae</taxon>
        <taxon>Streptophyta</taxon>
        <taxon>Embryophyta</taxon>
        <taxon>Tracheophyta</taxon>
        <taxon>Spermatophyta</taxon>
        <taxon>Magnoliopsida</taxon>
        <taxon>eudicotyledons</taxon>
        <taxon>Gunneridae</taxon>
        <taxon>Pentapetalae</taxon>
        <taxon>asterids</taxon>
        <taxon>campanulids</taxon>
        <taxon>Asterales</taxon>
        <taxon>Asteraceae</taxon>
        <taxon>Cichorioideae</taxon>
        <taxon>Cichorieae</taxon>
        <taxon>Cichoriinae</taxon>
        <taxon>Cichorium</taxon>
    </lineage>
</organism>
<name>A0ACB9H8H1_CICIN</name>
<keyword evidence="2" id="KW-1185">Reference proteome</keyword>